<comment type="caution">
    <text evidence="1">The sequence shown here is derived from an EMBL/GenBank/DDBJ whole genome shotgun (WGS) entry which is preliminary data.</text>
</comment>
<keyword evidence="2" id="KW-1185">Reference proteome</keyword>
<accession>A0ABT9BCJ7</accession>
<protein>
    <recommendedName>
        <fullName evidence="3">DUF2490 domain-containing protein</fullName>
    </recommendedName>
</protein>
<evidence type="ECO:0000313" key="1">
    <source>
        <dbReference type="EMBL" id="MDO7875424.1"/>
    </source>
</evidence>
<dbReference type="Proteomes" id="UP001176429">
    <property type="component" value="Unassembled WGS sequence"/>
</dbReference>
<evidence type="ECO:0000313" key="2">
    <source>
        <dbReference type="Proteomes" id="UP001176429"/>
    </source>
</evidence>
<organism evidence="1 2">
    <name type="scientific">Hymenobacter aranciens</name>
    <dbReference type="NCBI Taxonomy" id="3063996"/>
    <lineage>
        <taxon>Bacteria</taxon>
        <taxon>Pseudomonadati</taxon>
        <taxon>Bacteroidota</taxon>
        <taxon>Cytophagia</taxon>
        <taxon>Cytophagales</taxon>
        <taxon>Hymenobacteraceae</taxon>
        <taxon>Hymenobacter</taxon>
    </lineage>
</organism>
<reference evidence="1" key="1">
    <citation type="submission" date="2023-07" db="EMBL/GenBank/DDBJ databases">
        <authorList>
            <person name="Kim M.K."/>
        </authorList>
    </citation>
    <scope>NUCLEOTIDE SEQUENCE</scope>
    <source>
        <strain evidence="1">ASUV-10-1</strain>
    </source>
</reference>
<dbReference type="EMBL" id="JAUQSY010000007">
    <property type="protein sequence ID" value="MDO7875424.1"/>
    <property type="molecule type" value="Genomic_DNA"/>
</dbReference>
<evidence type="ECO:0008006" key="3">
    <source>
        <dbReference type="Google" id="ProtNLM"/>
    </source>
</evidence>
<sequence>MRYFFLAALLPCFAYGQGTSHQRRQVALQPEVQAQVLLSQGAYVYAAFGGVRYTDYTSASTDRTLGLDVRYAAAGYEAPLRGYKWSWGATVRVAGTQGVGPVVQPGLLLRHRSELGPLVLGQRLGAEYAFSKDFRLDPAYNIASSYSAVSPFLLRLRLDLFPAKYFQVVNGLMVRPRVSFEPALFLRLQRDENDPDKRTIDFTSLRADVAFRIEKAKLDIAPWFALQTQYLRTVIQTDPNGNPTSNGKLNSVLPTVGLELRYHLWQANDVLLPELSTQH</sequence>
<gene>
    <name evidence="1" type="ORF">Q5H93_11840</name>
</gene>
<name>A0ABT9BCJ7_9BACT</name>
<dbReference type="RefSeq" id="WP_305006734.1">
    <property type="nucleotide sequence ID" value="NZ_JAUQSY010000007.1"/>
</dbReference>
<proteinExistence type="predicted"/>